<dbReference type="OrthoDB" id="5792412at2759"/>
<keyword evidence="10" id="KW-1185">Reference proteome</keyword>
<dbReference type="Gene3D" id="3.10.390.10">
    <property type="entry name" value="SAND domain-like"/>
    <property type="match status" value="1"/>
</dbReference>
<evidence type="ECO:0000256" key="6">
    <source>
        <dbReference type="ARBA" id="ARBA00023242"/>
    </source>
</evidence>
<dbReference type="GO" id="GO:0003677">
    <property type="term" value="F:DNA binding"/>
    <property type="evidence" value="ECO:0007669"/>
    <property type="project" value="UniProtKB-KW"/>
</dbReference>
<dbReference type="InterPro" id="IPR010919">
    <property type="entry name" value="SAND-like_dom_sf"/>
</dbReference>
<keyword evidence="5" id="KW-0804">Transcription</keyword>
<proteinExistence type="predicted"/>
<dbReference type="PANTHER" id="PTHR10417">
    <property type="entry name" value="GLUCOCORTICOID MODULATORY ELEMENT-BINDING PROTEIN"/>
    <property type="match status" value="1"/>
</dbReference>
<dbReference type="SUPFAM" id="SSF63763">
    <property type="entry name" value="SAND domain-like"/>
    <property type="match status" value="1"/>
</dbReference>
<dbReference type="PANTHER" id="PTHR10417:SF4">
    <property type="entry name" value="SAND DOMAIN-CONTAINING PROTEIN-RELATED"/>
    <property type="match status" value="1"/>
</dbReference>
<accession>A0A1S3K6Y0</accession>
<keyword evidence="3" id="KW-0805">Transcription regulation</keyword>
<evidence type="ECO:0000256" key="8">
    <source>
        <dbReference type="SAM" id="MobiDB-lite"/>
    </source>
</evidence>
<evidence type="ECO:0000256" key="5">
    <source>
        <dbReference type="ARBA" id="ARBA00023163"/>
    </source>
</evidence>
<dbReference type="InterPro" id="IPR000770">
    <property type="entry name" value="SAND_dom"/>
</dbReference>
<dbReference type="SMART" id="SM00258">
    <property type="entry name" value="SAND"/>
    <property type="match status" value="1"/>
</dbReference>
<organism evidence="10 11">
    <name type="scientific">Lingula anatina</name>
    <name type="common">Brachiopod</name>
    <name type="synonym">Lingula unguis</name>
    <dbReference type="NCBI Taxonomy" id="7574"/>
    <lineage>
        <taxon>Eukaryota</taxon>
        <taxon>Metazoa</taxon>
        <taxon>Spiralia</taxon>
        <taxon>Lophotrochozoa</taxon>
        <taxon>Brachiopoda</taxon>
        <taxon>Linguliformea</taxon>
        <taxon>Lingulata</taxon>
        <taxon>Lingulida</taxon>
        <taxon>Linguloidea</taxon>
        <taxon>Lingulidae</taxon>
        <taxon>Lingula</taxon>
    </lineage>
</organism>
<dbReference type="AlphaFoldDB" id="A0A1S3K6Y0"/>
<dbReference type="RefSeq" id="XP_013418388.1">
    <property type="nucleotide sequence ID" value="XM_013562934.1"/>
</dbReference>
<keyword evidence="6" id="KW-0539">Nucleus</keyword>
<name>A0A1S3K6Y0_LINAN</name>
<evidence type="ECO:0000256" key="1">
    <source>
        <dbReference type="ARBA" id="ARBA00022723"/>
    </source>
</evidence>
<gene>
    <name evidence="11" type="primary">LOC106179331</name>
</gene>
<protein>
    <submittedName>
        <fullName evidence="11">Glucocorticoid modulatory element-binding protein 1</fullName>
    </submittedName>
</protein>
<dbReference type="InParanoid" id="A0A1S3K6Y0"/>
<keyword evidence="1" id="KW-0479">Metal-binding</keyword>
<dbReference type="KEGG" id="lak:106179331"/>
<keyword evidence="2" id="KW-0862">Zinc</keyword>
<evidence type="ECO:0000313" key="10">
    <source>
        <dbReference type="Proteomes" id="UP000085678"/>
    </source>
</evidence>
<dbReference type="STRING" id="7574.A0A1S3K6Y0"/>
<sequence length="384" mass="42442">MEDEIIVVTCGTITGKLHREKFLCPGIHQSCIETEDGSFVTPKMFSVMGDKEKLKDWKNAIRINGTNFRKMMDTGQLDFFNHSVHCSGRCIARTPLTVGSLETKTTKPEISLNPPTMTPVTQAVFNPIPELTEHAYSSQSRTNRWKTDSSSSSSMSSKKKSLSQAVFPHAVLVSATGPVTFTDDISNQDSGGSNSDKEPGINNNGSFVNGDSHDSEFDLDIKPSADELQKLAMAACRGLPGEDEAVLESQLFWRGIMEVGLLDEFFREIKQGLDTLKNSLIKSKASEAEANRINRIVEELGLTAKFKVKLSACRSETEKLSAQLSQEMEDLRRKALEIEQKKAQLKRKSVAFEQLLESKSAKRTPTASLWVSANGKGDEQIKKS</sequence>
<keyword evidence="4" id="KW-0238">DNA-binding</keyword>
<feature type="domain" description="SAND" evidence="9">
    <location>
        <begin position="1"/>
        <end position="78"/>
    </location>
</feature>
<reference evidence="11" key="1">
    <citation type="submission" date="2025-08" db="UniProtKB">
        <authorList>
            <consortium name="RefSeq"/>
        </authorList>
    </citation>
    <scope>IDENTIFICATION</scope>
    <source>
        <tissue evidence="11">Gonads</tissue>
    </source>
</reference>
<dbReference type="Pfam" id="PF01342">
    <property type="entry name" value="SAND"/>
    <property type="match status" value="1"/>
</dbReference>
<dbReference type="Proteomes" id="UP000085678">
    <property type="component" value="Unplaced"/>
</dbReference>
<feature type="region of interest" description="Disordered" evidence="8">
    <location>
        <begin position="135"/>
        <end position="157"/>
    </location>
</feature>
<evidence type="ECO:0000256" key="3">
    <source>
        <dbReference type="ARBA" id="ARBA00023015"/>
    </source>
</evidence>
<evidence type="ECO:0000256" key="2">
    <source>
        <dbReference type="ARBA" id="ARBA00022833"/>
    </source>
</evidence>
<keyword evidence="7" id="KW-0175">Coiled coil</keyword>
<evidence type="ECO:0000259" key="9">
    <source>
        <dbReference type="PROSITE" id="PS50864"/>
    </source>
</evidence>
<feature type="region of interest" description="Disordered" evidence="8">
    <location>
        <begin position="182"/>
        <end position="213"/>
    </location>
</feature>
<feature type="coiled-coil region" evidence="7">
    <location>
        <begin position="314"/>
        <end position="348"/>
    </location>
</feature>
<evidence type="ECO:0000256" key="4">
    <source>
        <dbReference type="ARBA" id="ARBA00023125"/>
    </source>
</evidence>
<dbReference type="GeneID" id="106179331"/>
<dbReference type="GO" id="GO:0046872">
    <property type="term" value="F:metal ion binding"/>
    <property type="evidence" value="ECO:0007669"/>
    <property type="project" value="UniProtKB-KW"/>
</dbReference>
<dbReference type="InterPro" id="IPR059099">
    <property type="entry name" value="GMEB1/2/Spe-44_dom"/>
</dbReference>
<dbReference type="PROSITE" id="PS50864">
    <property type="entry name" value="SAND"/>
    <property type="match status" value="1"/>
</dbReference>
<evidence type="ECO:0000313" key="11">
    <source>
        <dbReference type="RefSeq" id="XP_013418388.1"/>
    </source>
</evidence>
<evidence type="ECO:0000256" key="7">
    <source>
        <dbReference type="SAM" id="Coils"/>
    </source>
</evidence>
<dbReference type="Pfam" id="PF25892">
    <property type="entry name" value="Spe-44"/>
    <property type="match status" value="1"/>
</dbReference>
<feature type="compositionally biased region" description="Polar residues" evidence="8">
    <location>
        <begin position="182"/>
        <end position="194"/>
    </location>
</feature>